<reference evidence="1 2" key="2">
    <citation type="submission" date="2009-03" db="EMBL/GenBank/DDBJ databases">
        <title>Draft genome sequence of Roseburia inulinivorans (DSM 16841).</title>
        <authorList>
            <person name="Sudarsanam P."/>
            <person name="Ley R."/>
            <person name="Guruge J."/>
            <person name="Turnbaugh P.J."/>
            <person name="Mahowald M."/>
            <person name="Liep D."/>
            <person name="Gordon J."/>
        </authorList>
    </citation>
    <scope>NUCLEOTIDE SEQUENCE [LARGE SCALE GENOMIC DNA]</scope>
    <source>
        <strain evidence="1 2">DSM 16841</strain>
    </source>
</reference>
<proteinExistence type="predicted"/>
<accession>C0FX36</accession>
<comment type="caution">
    <text evidence="1">The sequence shown here is derived from an EMBL/GenBank/DDBJ whole genome shotgun (WGS) entry which is preliminary data.</text>
</comment>
<gene>
    <name evidence="1" type="ORF">ROSEINA2194_03315</name>
</gene>
<evidence type="ECO:0000313" key="1">
    <source>
        <dbReference type="EMBL" id="EEG92882.1"/>
    </source>
</evidence>
<protein>
    <submittedName>
        <fullName evidence="1">Uncharacterized protein</fullName>
    </submittedName>
</protein>
<dbReference type="EMBL" id="ACFY01000140">
    <property type="protein sequence ID" value="EEG92882.1"/>
    <property type="molecule type" value="Genomic_DNA"/>
</dbReference>
<evidence type="ECO:0000313" key="2">
    <source>
        <dbReference type="Proteomes" id="UP000003561"/>
    </source>
</evidence>
<name>C0FX36_9FIRM</name>
<dbReference type="Proteomes" id="UP000003561">
    <property type="component" value="Unassembled WGS sequence"/>
</dbReference>
<dbReference type="AlphaFoldDB" id="C0FX36"/>
<organism evidence="1 2">
    <name type="scientific">Roseburia inulinivorans DSM 16841</name>
    <dbReference type="NCBI Taxonomy" id="622312"/>
    <lineage>
        <taxon>Bacteria</taxon>
        <taxon>Bacillati</taxon>
        <taxon>Bacillota</taxon>
        <taxon>Clostridia</taxon>
        <taxon>Lachnospirales</taxon>
        <taxon>Lachnospiraceae</taxon>
        <taxon>Roseburia</taxon>
    </lineage>
</organism>
<sequence>MLHPVILVEHPGTAQIGRSSYGGASSSTADYFGLQMINRHCLSSFPKGYCETQQPFFRTRLQQVRREMRRTTSRGGANRSTPVSVSSCRWQVDAGRRRDGVAIYHPMNRGFQNENPCADCMGKAGSLAEMQPCPAAPAGVAIPLGERTCPTNGRATTACFSRW</sequence>
<reference evidence="1 2" key="1">
    <citation type="submission" date="2009-02" db="EMBL/GenBank/DDBJ databases">
        <authorList>
            <person name="Fulton L."/>
            <person name="Clifton S."/>
            <person name="Fulton B."/>
            <person name="Xu J."/>
            <person name="Minx P."/>
            <person name="Pepin K.H."/>
            <person name="Johnson M."/>
            <person name="Bhonagiri V."/>
            <person name="Nash W.E."/>
            <person name="Mardis E.R."/>
            <person name="Wilson R.K."/>
        </authorList>
    </citation>
    <scope>NUCLEOTIDE SEQUENCE [LARGE SCALE GENOMIC DNA]</scope>
    <source>
        <strain evidence="1 2">DSM 16841</strain>
    </source>
</reference>